<reference evidence="2" key="1">
    <citation type="submission" date="2025-08" db="UniProtKB">
        <authorList>
            <consortium name="Ensembl"/>
        </authorList>
    </citation>
    <scope>IDENTIFICATION</scope>
</reference>
<comment type="similarity">
    <text evidence="1">Belongs to the glutaredoxin family.</text>
</comment>
<keyword evidence="3" id="KW-1185">Reference proteome</keyword>
<organism evidence="2 3">
    <name type="scientific">Hippocampus comes</name>
    <name type="common">Tiger tail seahorse</name>
    <dbReference type="NCBI Taxonomy" id="109280"/>
    <lineage>
        <taxon>Eukaryota</taxon>
        <taxon>Metazoa</taxon>
        <taxon>Chordata</taxon>
        <taxon>Craniata</taxon>
        <taxon>Vertebrata</taxon>
        <taxon>Euteleostomi</taxon>
        <taxon>Actinopterygii</taxon>
        <taxon>Neopterygii</taxon>
        <taxon>Teleostei</taxon>
        <taxon>Neoteleostei</taxon>
        <taxon>Acanthomorphata</taxon>
        <taxon>Syngnathiaria</taxon>
        <taxon>Syngnathiformes</taxon>
        <taxon>Syngnathoidei</taxon>
        <taxon>Syngnathidae</taxon>
        <taxon>Hippocampus</taxon>
    </lineage>
</organism>
<name>A0A3Q3D1I9_HIPCM</name>
<keyword evidence="1" id="KW-0249">Electron transport</keyword>
<dbReference type="GeneTree" id="ENSGT00390000014940"/>
<keyword evidence="1" id="KW-0813">Transport</keyword>
<dbReference type="SUPFAM" id="SSF52833">
    <property type="entry name" value="Thioredoxin-like"/>
    <property type="match status" value="1"/>
</dbReference>
<proteinExistence type="inferred from homology"/>
<sequence length="183" mass="21206">EPLITPCRCKTRTDNRLFGKKQKKRNRSCHDQWQRKTAAPGFSRKGLVIVHSNTDGLSRGNHHPHLTATSRPTRLCRLLVHAHGLEAQSSNLSFDYIKNGVPEHTHTDPCPLCDEAKEALQPLKHKFVLRQVDISRPENRAWRVKYKWDIPVFHLNGRFVMKHRVDVKLLNKLLDDQSSKNNE</sequence>
<dbReference type="Pfam" id="PF05768">
    <property type="entry name" value="Glrx-like"/>
    <property type="match status" value="1"/>
</dbReference>
<dbReference type="PANTHER" id="PTHR33558:SF1">
    <property type="entry name" value="GLUTAREDOXIN-LIKE PROTEIN C5ORF63 HOMOLOG"/>
    <property type="match status" value="1"/>
</dbReference>
<dbReference type="Proteomes" id="UP000264820">
    <property type="component" value="Unplaced"/>
</dbReference>
<dbReference type="InterPro" id="IPR036249">
    <property type="entry name" value="Thioredoxin-like_sf"/>
</dbReference>
<evidence type="ECO:0000313" key="3">
    <source>
        <dbReference type="Proteomes" id="UP000264820"/>
    </source>
</evidence>
<dbReference type="Ensembl" id="ENSHCOT00000014344.1">
    <property type="protein sequence ID" value="ENSHCOP00000000104.1"/>
    <property type="gene ID" value="ENSHCOG00000021116.1"/>
</dbReference>
<dbReference type="InterPro" id="IPR052565">
    <property type="entry name" value="Glutaredoxin-like_YDR286C"/>
</dbReference>
<dbReference type="AlphaFoldDB" id="A0A3Q3D1I9"/>
<evidence type="ECO:0000313" key="2">
    <source>
        <dbReference type="Ensembl" id="ENSHCOP00000000104.1"/>
    </source>
</evidence>
<accession>A0A3Q3D1I9</accession>
<dbReference type="Gene3D" id="3.40.30.10">
    <property type="entry name" value="Glutaredoxin"/>
    <property type="match status" value="1"/>
</dbReference>
<dbReference type="InterPro" id="IPR008554">
    <property type="entry name" value="Glutaredoxin-like"/>
</dbReference>
<reference evidence="2" key="2">
    <citation type="submission" date="2025-09" db="UniProtKB">
        <authorList>
            <consortium name="Ensembl"/>
        </authorList>
    </citation>
    <scope>IDENTIFICATION</scope>
</reference>
<protein>
    <recommendedName>
        <fullName evidence="1">Glutaredoxin-like protein</fullName>
    </recommendedName>
</protein>
<evidence type="ECO:0000256" key="1">
    <source>
        <dbReference type="RuleBase" id="RU363082"/>
    </source>
</evidence>
<dbReference type="PANTHER" id="PTHR33558">
    <property type="entry name" value="GLUTAREDOXIN-LIKE PROTEIN C5ORF63 HOMOLOG"/>
    <property type="match status" value="1"/>
</dbReference>